<sequence length="332" mass="37062">MQIDLRTVSITPLRQTYNHVAERLGADKPASRYIEGTMDVQATHNFHYRPTWDPEHELFDPRRTRLVMKDWYALKDPRQLYYGTYTQARARMQEVAEADFEFVESRGLAERFDDEARRTALDFYVPLRHVAWGANMNGAYQCAYGYGTAITQPCLYAGMDQLGIAQYLTRLGLLLGNQGDLEAGKQAWMQAPAWQGLRRVVEDTWVLKDWFELFVAQNVALDGILFGLAYKEVDQAISGKAGPTVSMLTRFQAEWAQDAAKWVDAVIKTAAAESAENKALLGGWYAHWRGRVQEALAPVAELALGADGAAALDRAVAAVDARMHKAGLAIGA</sequence>
<evidence type="ECO:0000313" key="4">
    <source>
        <dbReference type="Proteomes" id="UP000216225"/>
    </source>
</evidence>
<dbReference type="SUPFAM" id="SSF47240">
    <property type="entry name" value="Ferritin-like"/>
    <property type="match status" value="1"/>
</dbReference>
<keyword evidence="2" id="KW-0503">Monooxygenase</keyword>
<comment type="caution">
    <text evidence="3">The sequence shown here is derived from an EMBL/GenBank/DDBJ whole genome shotgun (WGS) entry which is preliminary data.</text>
</comment>
<evidence type="ECO:0000256" key="1">
    <source>
        <dbReference type="ARBA" id="ARBA00023002"/>
    </source>
</evidence>
<dbReference type="PIRSF" id="PIRSF000040">
    <property type="entry name" value="MMOH_comp"/>
    <property type="match status" value="1"/>
</dbReference>
<evidence type="ECO:0000313" key="3">
    <source>
        <dbReference type="EMBL" id="RKJ99111.1"/>
    </source>
</evidence>
<organism evidence="3 4">
    <name type="scientific">Alicycliphilus denitrificans</name>
    <dbReference type="NCBI Taxonomy" id="179636"/>
    <lineage>
        <taxon>Bacteria</taxon>
        <taxon>Pseudomonadati</taxon>
        <taxon>Pseudomonadota</taxon>
        <taxon>Betaproteobacteria</taxon>
        <taxon>Burkholderiales</taxon>
        <taxon>Comamonadaceae</taxon>
        <taxon>Alicycliphilus</taxon>
    </lineage>
</organism>
<proteinExistence type="predicted"/>
<name>A0A420KGR0_9BURK</name>
<dbReference type="InterPro" id="IPR012078">
    <property type="entry name" value="MP_mOase_hydro"/>
</dbReference>
<dbReference type="InterPro" id="IPR012348">
    <property type="entry name" value="RNR-like"/>
</dbReference>
<dbReference type="CDD" id="cd01058">
    <property type="entry name" value="AAMH_B"/>
    <property type="match status" value="1"/>
</dbReference>
<dbReference type="Proteomes" id="UP000216225">
    <property type="component" value="Unassembled WGS sequence"/>
</dbReference>
<accession>A0A420KGR0</accession>
<dbReference type="EMBL" id="NKDB02000001">
    <property type="protein sequence ID" value="RKJ99111.1"/>
    <property type="molecule type" value="Genomic_DNA"/>
</dbReference>
<dbReference type="Pfam" id="PF02332">
    <property type="entry name" value="Phenol_Hydrox"/>
    <property type="match status" value="1"/>
</dbReference>
<dbReference type="InterPro" id="IPR009078">
    <property type="entry name" value="Ferritin-like_SF"/>
</dbReference>
<keyword evidence="1" id="KW-0560">Oxidoreductase</keyword>
<evidence type="ECO:0000256" key="2">
    <source>
        <dbReference type="ARBA" id="ARBA00023033"/>
    </source>
</evidence>
<reference evidence="3 4" key="1">
    <citation type="submission" date="2018-09" db="EMBL/GenBank/DDBJ databases">
        <title>Genome comparison of Alicycliphilus sp. BQ1, a polyurethanolytic bacterium, with its closest phylogenetic relatives Alicycliphilus denitrificans BC and K601, unable to attack polyurethane.</title>
        <authorList>
            <person name="Loza-Tavera H."/>
            <person name="Lozano L."/>
            <person name="Cevallos M."/>
            <person name="Maya-Lucas O."/>
            <person name="Garcia-Mena J."/>
            <person name="Hernandez J."/>
        </authorList>
    </citation>
    <scope>NUCLEOTIDE SEQUENCE [LARGE SCALE GENOMIC DNA]</scope>
    <source>
        <strain evidence="3 4">BQ1</strain>
    </source>
</reference>
<dbReference type="AlphaFoldDB" id="A0A420KGR0"/>
<gene>
    <name evidence="3" type="ORF">CE154_005050</name>
</gene>
<dbReference type="InterPro" id="IPR003430">
    <property type="entry name" value="Phenol_Hydrox"/>
</dbReference>
<dbReference type="Gene3D" id="1.10.620.20">
    <property type="entry name" value="Ribonucleotide Reductase, subunit A"/>
    <property type="match status" value="1"/>
</dbReference>
<dbReference type="RefSeq" id="WP_094435698.1">
    <property type="nucleotide sequence ID" value="NZ_NKDB02000001.1"/>
</dbReference>
<dbReference type="GO" id="GO:0016709">
    <property type="term" value="F:oxidoreductase activity, acting on paired donors, with incorporation or reduction of molecular oxygen, NAD(P)H as one donor, and incorporation of one atom of oxygen"/>
    <property type="evidence" value="ECO:0007669"/>
    <property type="project" value="InterPro"/>
</dbReference>
<protein>
    <submittedName>
        <fullName evidence="3">Phenol hydroxylase</fullName>
    </submittedName>
</protein>